<reference evidence="2" key="1">
    <citation type="submission" date="2016-11" db="UniProtKB">
        <authorList>
            <consortium name="WormBaseParasite"/>
        </authorList>
    </citation>
    <scope>IDENTIFICATION</scope>
</reference>
<dbReference type="WBParaSite" id="L893_g3239.t1">
    <property type="protein sequence ID" value="L893_g3239.t1"/>
    <property type="gene ID" value="L893_g3239"/>
</dbReference>
<protein>
    <submittedName>
        <fullName evidence="2">HECT domain-containing protein</fullName>
    </submittedName>
</protein>
<accession>A0A1I8A3R6</accession>
<dbReference type="Proteomes" id="UP000095287">
    <property type="component" value="Unplaced"/>
</dbReference>
<sequence length="101" mass="11300">MLTGFTVLNTVFEALEINCLYRTLLQQEFGGRFLWLALEGVPKETLKENNSERSEAPGDKRALEAADVTYMAHALLRSLVSANKVIARGNICLPIHHRSDD</sequence>
<name>A0A1I8A3R6_9BILA</name>
<organism evidence="1 2">
    <name type="scientific">Steinernema glaseri</name>
    <dbReference type="NCBI Taxonomy" id="37863"/>
    <lineage>
        <taxon>Eukaryota</taxon>
        <taxon>Metazoa</taxon>
        <taxon>Ecdysozoa</taxon>
        <taxon>Nematoda</taxon>
        <taxon>Chromadorea</taxon>
        <taxon>Rhabditida</taxon>
        <taxon>Tylenchina</taxon>
        <taxon>Panagrolaimomorpha</taxon>
        <taxon>Strongyloidoidea</taxon>
        <taxon>Steinernematidae</taxon>
        <taxon>Steinernema</taxon>
    </lineage>
</organism>
<evidence type="ECO:0000313" key="1">
    <source>
        <dbReference type="Proteomes" id="UP000095287"/>
    </source>
</evidence>
<dbReference type="AlphaFoldDB" id="A0A1I8A3R6"/>
<proteinExistence type="predicted"/>
<keyword evidence="1" id="KW-1185">Reference proteome</keyword>
<evidence type="ECO:0000313" key="2">
    <source>
        <dbReference type="WBParaSite" id="L893_g3239.t1"/>
    </source>
</evidence>